<dbReference type="AlphaFoldDB" id="A0A0S6UCZ4"/>
<reference evidence="1" key="1">
    <citation type="journal article" date="2014" name="Gene">
        <title>Genome-guided analysis of transformation efficiency and carbon dioxide assimilation by Moorella thermoacetica Y72.</title>
        <authorList>
            <person name="Tsukahara K."/>
            <person name="Kita A."/>
            <person name="Nakashimada Y."/>
            <person name="Hoshino T."/>
            <person name="Murakami K."/>
        </authorList>
    </citation>
    <scope>NUCLEOTIDE SEQUENCE [LARGE SCALE GENOMIC DNA]</scope>
    <source>
        <strain evidence="1">Y72</strain>
    </source>
</reference>
<gene>
    <name evidence="1" type="ORF">MTY_0562</name>
</gene>
<accession>A0A0S6UCZ4</accession>
<sequence length="126" mass="13673">MMITGLNLIDGVKPMSVDLETLRQRLMEAAMNGISPGQVFKELGITPDNPQVLQALMAQAGFDLNTLFPDGQVDMPGMVNNLTKDLSPEVKQQLSQVIHGLASEINNGQPLPPDVEEFLKGWGNSD</sequence>
<dbReference type="EMBL" id="DF238840">
    <property type="protein sequence ID" value="GAF25232.1"/>
    <property type="molecule type" value="Genomic_DNA"/>
</dbReference>
<proteinExistence type="predicted"/>
<dbReference type="Proteomes" id="UP000063718">
    <property type="component" value="Unassembled WGS sequence"/>
</dbReference>
<organism evidence="1">
    <name type="scientific">Moorella thermoacetica Y72</name>
    <dbReference type="NCBI Taxonomy" id="1325331"/>
    <lineage>
        <taxon>Bacteria</taxon>
        <taxon>Bacillati</taxon>
        <taxon>Bacillota</taxon>
        <taxon>Clostridia</taxon>
        <taxon>Neomoorellales</taxon>
        <taxon>Neomoorellaceae</taxon>
        <taxon>Neomoorella</taxon>
    </lineage>
</organism>
<name>A0A0S6UCZ4_NEOTH</name>
<protein>
    <submittedName>
        <fullName evidence="1">Predicted esterase</fullName>
    </submittedName>
</protein>
<evidence type="ECO:0000313" key="1">
    <source>
        <dbReference type="EMBL" id="GAF25232.1"/>
    </source>
</evidence>